<evidence type="ECO:0000256" key="11">
    <source>
        <dbReference type="ARBA" id="ARBA00023136"/>
    </source>
</evidence>
<feature type="transmembrane region" description="Helical" evidence="22">
    <location>
        <begin position="79"/>
        <end position="98"/>
    </location>
</feature>
<evidence type="ECO:0000256" key="7">
    <source>
        <dbReference type="ARBA" id="ARBA00022692"/>
    </source>
</evidence>
<dbReference type="GO" id="GO:0071555">
    <property type="term" value="P:cell wall organization"/>
    <property type="evidence" value="ECO:0007669"/>
    <property type="project" value="UniProtKB-KW"/>
</dbReference>
<feature type="transmembrane region" description="Helical" evidence="22">
    <location>
        <begin position="104"/>
        <end position="128"/>
    </location>
</feature>
<evidence type="ECO:0000256" key="15">
    <source>
        <dbReference type="ARBA" id="ARBA00033270"/>
    </source>
</evidence>
<evidence type="ECO:0000256" key="20">
    <source>
        <dbReference type="ARBA" id="ARBA00049902"/>
    </source>
</evidence>
<dbReference type="GO" id="GO:0008360">
    <property type="term" value="P:regulation of cell shape"/>
    <property type="evidence" value="ECO:0007669"/>
    <property type="project" value="UniProtKB-KW"/>
</dbReference>
<protein>
    <recommendedName>
        <fullName evidence="17">Probable peptidoglycan glycosyltransferase FtsW</fullName>
        <ecNumber evidence="19">2.4.99.28</ecNumber>
    </recommendedName>
    <alternativeName>
        <fullName evidence="18">Cell division protein FtsW</fullName>
    </alternativeName>
    <alternativeName>
        <fullName evidence="15">Cell wall polymerase</fullName>
    </alternativeName>
    <alternativeName>
        <fullName evidence="14">Peptidoglycan polymerase</fullName>
    </alternativeName>
</protein>
<evidence type="ECO:0000256" key="10">
    <source>
        <dbReference type="ARBA" id="ARBA00022989"/>
    </source>
</evidence>
<evidence type="ECO:0000256" key="16">
    <source>
        <dbReference type="ARBA" id="ARBA00038053"/>
    </source>
</evidence>
<dbReference type="Proteomes" id="UP000253314">
    <property type="component" value="Unassembled WGS sequence"/>
</dbReference>
<proteinExistence type="inferred from homology"/>
<comment type="subcellular location">
    <subcellularLocation>
        <location evidence="1">Cell membrane</location>
        <topology evidence="1">Multi-pass membrane protein</topology>
    </subcellularLocation>
</comment>
<keyword evidence="7 22" id="KW-0812">Transmembrane</keyword>
<feature type="transmembrane region" description="Helical" evidence="22">
    <location>
        <begin position="188"/>
        <end position="206"/>
    </location>
</feature>
<evidence type="ECO:0000256" key="5">
    <source>
        <dbReference type="ARBA" id="ARBA00022676"/>
    </source>
</evidence>
<comment type="similarity">
    <text evidence="16">Belongs to the SEDS family. FtsW subfamily.</text>
</comment>
<feature type="transmembrane region" description="Helical" evidence="22">
    <location>
        <begin position="340"/>
        <end position="365"/>
    </location>
</feature>
<evidence type="ECO:0000256" key="3">
    <source>
        <dbReference type="ARBA" id="ARBA00022475"/>
    </source>
</evidence>
<feature type="transmembrane region" description="Helical" evidence="22">
    <location>
        <begin position="307"/>
        <end position="334"/>
    </location>
</feature>
<evidence type="ECO:0000256" key="19">
    <source>
        <dbReference type="ARBA" id="ARBA00044770"/>
    </source>
</evidence>
<keyword evidence="24" id="KW-1185">Reference proteome</keyword>
<reference evidence="23 24" key="1">
    <citation type="submission" date="2018-07" db="EMBL/GenBank/DDBJ databases">
        <title>Lottiidibacillus patelloidae gen. nov., sp. nov., isolated from the intestinal tract of a marine limpet and the reclassification of B. taeanensis BH030017T, B. algicola KMM 3737T and B. hwajinpoensis SW-72T as genus Lottiidibacillus.</title>
        <authorList>
            <person name="Liu R."/>
            <person name="Huang Z."/>
        </authorList>
    </citation>
    <scope>NUCLEOTIDE SEQUENCE [LARGE SCALE GENOMIC DNA]</scope>
    <source>
        <strain evidence="23 24">BH030017</strain>
    </source>
</reference>
<dbReference type="GO" id="GO:0032153">
    <property type="term" value="C:cell division site"/>
    <property type="evidence" value="ECO:0007669"/>
    <property type="project" value="TreeGrafter"/>
</dbReference>
<dbReference type="RefSeq" id="WP_113807218.1">
    <property type="nucleotide sequence ID" value="NZ_QOCW01000020.1"/>
</dbReference>
<keyword evidence="9" id="KW-0573">Peptidoglycan synthesis</keyword>
<dbReference type="PANTHER" id="PTHR30474:SF2">
    <property type="entry name" value="PEPTIDOGLYCAN GLYCOSYLTRANSFERASE FTSW-RELATED"/>
    <property type="match status" value="1"/>
</dbReference>
<dbReference type="GO" id="GO:0009252">
    <property type="term" value="P:peptidoglycan biosynthetic process"/>
    <property type="evidence" value="ECO:0007669"/>
    <property type="project" value="UniProtKB-KW"/>
</dbReference>
<sequence length="400" mass="43790">MFKQMLRNYDKSLIISVLSLCMIGLVMVYSSSYYTAMVRYGESSSYFFTRQLLFFGVSLVVFLLALLAPYKVYKKLMKIMLLFSLFLLTAVLLFGRTANNAQSWISFGSVGFQPAEFVKLGLIIYLAAIYSKKQSYLSDFVRGVLPTLVVIVTIFCLVAIQPDLGTAMLIVGTSGVMIICSGIRLKHLILLFLLAMASCTILGIFLSEEQLSRFTAAYDPFSDPQGSGYHLINSYIAIAHGGIIGQGLGGSTQKLGFLPEAHTDFISAIIAEEFGFFGIGIVISLLAYIVFRGFFIAIRCKDTFGSLLVIGICGMIGIQSIVNLGAATGLLPITGVPLPFISYGGSSLLLLMMAMGIVINISSFVNMERKKPDMIQKNSSDRSLKLVKNQNKRRAVSRLP</sequence>
<keyword evidence="3" id="KW-1003">Cell membrane</keyword>
<organism evidence="23 24">
    <name type="scientific">Bacillus taeanensis</name>
    <dbReference type="NCBI Taxonomy" id="273032"/>
    <lineage>
        <taxon>Bacteria</taxon>
        <taxon>Bacillati</taxon>
        <taxon>Bacillota</taxon>
        <taxon>Bacilli</taxon>
        <taxon>Bacillales</taxon>
        <taxon>Bacillaceae</taxon>
        <taxon>Bacillus</taxon>
    </lineage>
</organism>
<dbReference type="GO" id="GO:0051301">
    <property type="term" value="P:cell division"/>
    <property type="evidence" value="ECO:0007669"/>
    <property type="project" value="UniProtKB-KW"/>
</dbReference>
<dbReference type="InterPro" id="IPR001182">
    <property type="entry name" value="FtsW/RodA"/>
</dbReference>
<dbReference type="AlphaFoldDB" id="A0A366XQ29"/>
<evidence type="ECO:0000256" key="17">
    <source>
        <dbReference type="ARBA" id="ARBA00041185"/>
    </source>
</evidence>
<dbReference type="Pfam" id="PF01098">
    <property type="entry name" value="FTSW_RODA_SPOVE"/>
    <property type="match status" value="1"/>
</dbReference>
<feature type="transmembrane region" description="Helical" evidence="22">
    <location>
        <begin position="274"/>
        <end position="295"/>
    </location>
</feature>
<comment type="pathway">
    <text evidence="2">Cell wall biogenesis; peptidoglycan biosynthesis.</text>
</comment>
<comment type="function">
    <text evidence="21">Peptidoglycan polymerase that is essential for cell division.</text>
</comment>
<evidence type="ECO:0000256" key="13">
    <source>
        <dbReference type="ARBA" id="ARBA00023316"/>
    </source>
</evidence>
<keyword evidence="4" id="KW-0132">Cell division</keyword>
<evidence type="ECO:0000256" key="6">
    <source>
        <dbReference type="ARBA" id="ARBA00022679"/>
    </source>
</evidence>
<evidence type="ECO:0000256" key="21">
    <source>
        <dbReference type="ARBA" id="ARBA00049966"/>
    </source>
</evidence>
<keyword evidence="8" id="KW-0133">Cell shape</keyword>
<dbReference type="GO" id="GO:0005886">
    <property type="term" value="C:plasma membrane"/>
    <property type="evidence" value="ECO:0007669"/>
    <property type="project" value="UniProtKB-SubCell"/>
</dbReference>
<keyword evidence="6" id="KW-0808">Transferase</keyword>
<dbReference type="NCBIfam" id="TIGR02614">
    <property type="entry name" value="ftsW"/>
    <property type="match status" value="1"/>
</dbReference>
<keyword evidence="11 22" id="KW-0472">Membrane</keyword>
<evidence type="ECO:0000256" key="22">
    <source>
        <dbReference type="SAM" id="Phobius"/>
    </source>
</evidence>
<evidence type="ECO:0000256" key="4">
    <source>
        <dbReference type="ARBA" id="ARBA00022618"/>
    </source>
</evidence>
<evidence type="ECO:0000256" key="2">
    <source>
        <dbReference type="ARBA" id="ARBA00004752"/>
    </source>
</evidence>
<dbReference type="InterPro" id="IPR013437">
    <property type="entry name" value="FtsW"/>
</dbReference>
<comment type="catalytic activity">
    <reaction evidence="20">
        <text>[GlcNAc-(1-&gt;4)-Mur2Ac(oyl-L-Ala-gamma-D-Glu-L-Lys-D-Ala-D-Ala)](n)-di-trans,octa-cis-undecaprenyl diphosphate + beta-D-GlcNAc-(1-&gt;4)-Mur2Ac(oyl-L-Ala-gamma-D-Glu-L-Lys-D-Ala-D-Ala)-di-trans,octa-cis-undecaprenyl diphosphate = [GlcNAc-(1-&gt;4)-Mur2Ac(oyl-L-Ala-gamma-D-Glu-L-Lys-D-Ala-D-Ala)](n+1)-di-trans,octa-cis-undecaprenyl diphosphate + di-trans,octa-cis-undecaprenyl diphosphate + H(+)</text>
        <dbReference type="Rhea" id="RHEA:23708"/>
        <dbReference type="Rhea" id="RHEA-COMP:9602"/>
        <dbReference type="Rhea" id="RHEA-COMP:9603"/>
        <dbReference type="ChEBI" id="CHEBI:15378"/>
        <dbReference type="ChEBI" id="CHEBI:58405"/>
        <dbReference type="ChEBI" id="CHEBI:60033"/>
        <dbReference type="ChEBI" id="CHEBI:78435"/>
        <dbReference type="EC" id="2.4.99.28"/>
    </reaction>
</comment>
<keyword evidence="13" id="KW-0961">Cell wall biogenesis/degradation</keyword>
<name>A0A366XQ29_9BACI</name>
<evidence type="ECO:0000313" key="24">
    <source>
        <dbReference type="Proteomes" id="UP000253314"/>
    </source>
</evidence>
<feature type="transmembrane region" description="Helical" evidence="22">
    <location>
        <begin position="166"/>
        <end position="183"/>
    </location>
</feature>
<dbReference type="GO" id="GO:0008955">
    <property type="term" value="F:peptidoglycan glycosyltransferase activity"/>
    <property type="evidence" value="ECO:0007669"/>
    <property type="project" value="UniProtKB-EC"/>
</dbReference>
<dbReference type="OrthoDB" id="9768187at2"/>
<keyword evidence="10 22" id="KW-1133">Transmembrane helix</keyword>
<dbReference type="EC" id="2.4.99.28" evidence="19"/>
<gene>
    <name evidence="23" type="primary">ftsW</name>
    <name evidence="23" type="ORF">DS031_16795</name>
</gene>
<evidence type="ECO:0000256" key="1">
    <source>
        <dbReference type="ARBA" id="ARBA00004651"/>
    </source>
</evidence>
<dbReference type="PANTHER" id="PTHR30474">
    <property type="entry name" value="CELL CYCLE PROTEIN"/>
    <property type="match status" value="1"/>
</dbReference>
<dbReference type="PROSITE" id="PS00428">
    <property type="entry name" value="FTSW_RODA_SPOVE"/>
    <property type="match status" value="1"/>
</dbReference>
<feature type="transmembrane region" description="Helical" evidence="22">
    <location>
        <begin position="46"/>
        <end position="67"/>
    </location>
</feature>
<evidence type="ECO:0000256" key="14">
    <source>
        <dbReference type="ARBA" id="ARBA00032370"/>
    </source>
</evidence>
<keyword evidence="5" id="KW-0328">Glycosyltransferase</keyword>
<evidence type="ECO:0000256" key="9">
    <source>
        <dbReference type="ARBA" id="ARBA00022984"/>
    </source>
</evidence>
<evidence type="ECO:0000256" key="8">
    <source>
        <dbReference type="ARBA" id="ARBA00022960"/>
    </source>
</evidence>
<dbReference type="InterPro" id="IPR018365">
    <property type="entry name" value="Cell_cycle_FtsW-rel_CS"/>
</dbReference>
<feature type="transmembrane region" description="Helical" evidence="22">
    <location>
        <begin position="140"/>
        <end position="160"/>
    </location>
</feature>
<keyword evidence="12" id="KW-0131">Cell cycle</keyword>
<accession>A0A366XQ29</accession>
<feature type="transmembrane region" description="Helical" evidence="22">
    <location>
        <begin position="12"/>
        <end position="34"/>
    </location>
</feature>
<comment type="caution">
    <text evidence="23">The sequence shown here is derived from an EMBL/GenBank/DDBJ whole genome shotgun (WGS) entry which is preliminary data.</text>
</comment>
<evidence type="ECO:0000256" key="12">
    <source>
        <dbReference type="ARBA" id="ARBA00023306"/>
    </source>
</evidence>
<evidence type="ECO:0000256" key="18">
    <source>
        <dbReference type="ARBA" id="ARBA00041418"/>
    </source>
</evidence>
<dbReference type="EMBL" id="QOCW01000020">
    <property type="protein sequence ID" value="RBW68470.1"/>
    <property type="molecule type" value="Genomic_DNA"/>
</dbReference>
<dbReference type="GO" id="GO:0015648">
    <property type="term" value="F:lipid-linked peptidoglycan transporter activity"/>
    <property type="evidence" value="ECO:0007669"/>
    <property type="project" value="TreeGrafter"/>
</dbReference>
<evidence type="ECO:0000313" key="23">
    <source>
        <dbReference type="EMBL" id="RBW68470.1"/>
    </source>
</evidence>